<evidence type="ECO:0000313" key="3">
    <source>
        <dbReference type="Ensembl" id="ENSPLOP00000010357.1"/>
    </source>
</evidence>
<dbReference type="Gene3D" id="3.40.50.720">
    <property type="entry name" value="NAD(P)-binding Rossmann-like Domain"/>
    <property type="match status" value="1"/>
</dbReference>
<accession>A0A8C8WYZ1</accession>
<evidence type="ECO:0000256" key="1">
    <source>
        <dbReference type="SAM" id="MobiDB-lite"/>
    </source>
</evidence>
<dbReference type="Pfam" id="PF13460">
    <property type="entry name" value="NAD_binding_10"/>
    <property type="match status" value="1"/>
</dbReference>
<dbReference type="InterPro" id="IPR016040">
    <property type="entry name" value="NAD(P)-bd_dom"/>
</dbReference>
<reference evidence="3" key="1">
    <citation type="journal article" date="2019" name="bioRxiv">
        <title>Long live the king: chromosome-level assembly of the lion (Panthera leo) using linked-read, Hi-C, and long read data.</title>
        <authorList>
            <person name="Armstrong E.E."/>
            <person name="Taylor R.W."/>
            <person name="Miller D.E."/>
            <person name="Kaelin C."/>
            <person name="Barsh G."/>
            <person name="Hadly E.A."/>
            <person name="Petrov D."/>
        </authorList>
    </citation>
    <scope>NUCLEOTIDE SEQUENCE [LARGE SCALE GENOMIC DNA]</scope>
</reference>
<proteinExistence type="predicted"/>
<organism evidence="3 4">
    <name type="scientific">Panthera leo</name>
    <name type="common">Lion</name>
    <dbReference type="NCBI Taxonomy" id="9689"/>
    <lineage>
        <taxon>Eukaryota</taxon>
        <taxon>Metazoa</taxon>
        <taxon>Chordata</taxon>
        <taxon>Craniata</taxon>
        <taxon>Vertebrata</taxon>
        <taxon>Euteleostomi</taxon>
        <taxon>Mammalia</taxon>
        <taxon>Eutheria</taxon>
        <taxon>Laurasiatheria</taxon>
        <taxon>Carnivora</taxon>
        <taxon>Feliformia</taxon>
        <taxon>Felidae</taxon>
        <taxon>Pantherinae</taxon>
        <taxon>Panthera</taxon>
    </lineage>
</organism>
<dbReference type="GO" id="GO:0004074">
    <property type="term" value="F:biliverdin reductase [NAD(P)H] activity"/>
    <property type="evidence" value="ECO:0007669"/>
    <property type="project" value="TreeGrafter"/>
</dbReference>
<evidence type="ECO:0000259" key="2">
    <source>
        <dbReference type="Pfam" id="PF13460"/>
    </source>
</evidence>
<dbReference type="GO" id="GO:0042602">
    <property type="term" value="F:riboflavin reductase (NADPH) activity"/>
    <property type="evidence" value="ECO:0007669"/>
    <property type="project" value="TreeGrafter"/>
</dbReference>
<dbReference type="PANTHER" id="PTHR43355">
    <property type="entry name" value="FLAVIN REDUCTASE (NADPH)"/>
    <property type="match status" value="1"/>
</dbReference>
<dbReference type="SUPFAM" id="SSF51735">
    <property type="entry name" value="NAD(P)-binding Rossmann-fold domains"/>
    <property type="match status" value="1"/>
</dbReference>
<name>A0A8C8WYZ1_PANLE</name>
<dbReference type="PANTHER" id="PTHR43355:SF2">
    <property type="entry name" value="FLAVIN REDUCTASE (NADPH)"/>
    <property type="match status" value="1"/>
</dbReference>
<evidence type="ECO:0000313" key="4">
    <source>
        <dbReference type="Proteomes" id="UP000694399"/>
    </source>
</evidence>
<sequence>MKVKKIAIFGATGRTGLTTLAQAVEAGYEVTVLVRDASRLPPEGPQPAHVVVGDVLHAADVDKTVAGQDAIIVLLGTRNDLSPTTVMSEGARNIVAAMKAHGVNKVVACTSGGWWDHRDGAEGWGGRYWTGSQGALEPSKCKEPMQVATGAIPSYCALIEHQLCARTLPGDAGDSVVTNTALGPVLMGLTDGREVVNRPIITHSGTGQSSQGRDEGAQAEGQGENRRGLEDYGSPEEAPDPASPREGQGEPPIGNDRAVIHTPGLYLHRAPNL</sequence>
<keyword evidence="4" id="KW-1185">Reference proteome</keyword>
<reference evidence="3" key="3">
    <citation type="submission" date="2025-09" db="UniProtKB">
        <authorList>
            <consortium name="Ensembl"/>
        </authorList>
    </citation>
    <scope>IDENTIFICATION</scope>
</reference>
<dbReference type="InterPro" id="IPR036291">
    <property type="entry name" value="NAD(P)-bd_dom_sf"/>
</dbReference>
<feature type="domain" description="NAD(P)-binding" evidence="2">
    <location>
        <begin position="10"/>
        <end position="124"/>
    </location>
</feature>
<reference evidence="3" key="2">
    <citation type="submission" date="2025-08" db="UniProtKB">
        <authorList>
            <consortium name="Ensembl"/>
        </authorList>
    </citation>
    <scope>IDENTIFICATION</scope>
</reference>
<dbReference type="InterPro" id="IPR051606">
    <property type="entry name" value="Polyketide_Oxido-like"/>
</dbReference>
<dbReference type="Ensembl" id="ENSPLOT00000011465.1">
    <property type="protein sequence ID" value="ENSPLOP00000010357.1"/>
    <property type="gene ID" value="ENSPLOG00000007604.1"/>
</dbReference>
<feature type="region of interest" description="Disordered" evidence="1">
    <location>
        <begin position="202"/>
        <end position="273"/>
    </location>
</feature>
<protein>
    <recommendedName>
        <fullName evidence="2">NAD(P)-binding domain-containing protein</fullName>
    </recommendedName>
</protein>
<dbReference type="AlphaFoldDB" id="A0A8C8WYZ1"/>
<dbReference type="Proteomes" id="UP000694399">
    <property type="component" value="Chromosome E3"/>
</dbReference>
<dbReference type="GeneTree" id="ENSGT00390000014810"/>